<feature type="domain" description="Enolpyruvate transferase" evidence="8">
    <location>
        <begin position="10"/>
        <end position="416"/>
    </location>
</feature>
<evidence type="ECO:0000256" key="5">
    <source>
        <dbReference type="ARBA" id="ARBA00023141"/>
    </source>
</evidence>
<dbReference type="InterPro" id="IPR006264">
    <property type="entry name" value="EPSP_synthase"/>
</dbReference>
<dbReference type="PANTHER" id="PTHR21090">
    <property type="entry name" value="AROM/DEHYDROQUINATE SYNTHASE"/>
    <property type="match status" value="1"/>
</dbReference>
<comment type="pathway">
    <text evidence="1 7">Metabolic intermediate biosynthesis; chorismate biosynthesis; chorismate from D-erythrose 4-phosphate and phosphoenolpyruvate: step 6/7.</text>
</comment>
<comment type="caution">
    <text evidence="7">Lacks conserved residue(s) required for the propagation of feature annotation.</text>
</comment>
<organism evidence="9 10">
    <name type="scientific">Uabimicrobium amorphum</name>
    <dbReference type="NCBI Taxonomy" id="2596890"/>
    <lineage>
        <taxon>Bacteria</taxon>
        <taxon>Pseudomonadati</taxon>
        <taxon>Planctomycetota</taxon>
        <taxon>Candidatus Uabimicrobiia</taxon>
        <taxon>Candidatus Uabimicrobiales</taxon>
        <taxon>Candidatus Uabimicrobiaceae</taxon>
        <taxon>Candidatus Uabimicrobium</taxon>
    </lineage>
</organism>
<keyword evidence="10" id="KW-1185">Reference proteome</keyword>
<dbReference type="HAMAP" id="MF_00210">
    <property type="entry name" value="EPSP_synth"/>
    <property type="match status" value="1"/>
</dbReference>
<protein>
    <recommendedName>
        <fullName evidence="7">3-phosphoshikimate 1-carboxyvinyltransferase</fullName>
        <ecNumber evidence="7">2.5.1.19</ecNumber>
    </recommendedName>
    <alternativeName>
        <fullName evidence="7">5-enolpyruvylshikimate-3-phosphate synthase</fullName>
        <shortName evidence="7">EPSP synthase</shortName>
        <shortName evidence="7">EPSPS</shortName>
    </alternativeName>
</protein>
<dbReference type="Proteomes" id="UP000326354">
    <property type="component" value="Chromosome"/>
</dbReference>
<accession>A0A5S9F3S0</accession>
<comment type="catalytic activity">
    <reaction evidence="6">
        <text>3-phosphoshikimate + phosphoenolpyruvate = 5-O-(1-carboxyvinyl)-3-phosphoshikimate + phosphate</text>
        <dbReference type="Rhea" id="RHEA:21256"/>
        <dbReference type="ChEBI" id="CHEBI:43474"/>
        <dbReference type="ChEBI" id="CHEBI:57701"/>
        <dbReference type="ChEBI" id="CHEBI:58702"/>
        <dbReference type="ChEBI" id="CHEBI:145989"/>
        <dbReference type="EC" id="2.5.1.19"/>
    </reaction>
    <physiologicalReaction direction="left-to-right" evidence="6">
        <dbReference type="Rhea" id="RHEA:21257"/>
    </physiologicalReaction>
</comment>
<reference evidence="9 10" key="1">
    <citation type="submission" date="2019-08" db="EMBL/GenBank/DDBJ databases">
        <title>Complete genome sequence of Candidatus Uab amorphum.</title>
        <authorList>
            <person name="Shiratori T."/>
            <person name="Suzuki S."/>
            <person name="Kakizawa Y."/>
            <person name="Ishida K."/>
        </authorList>
    </citation>
    <scope>NUCLEOTIDE SEQUENCE [LARGE SCALE GENOMIC DNA]</scope>
    <source>
        <strain evidence="9 10">SRT547</strain>
    </source>
</reference>
<proteinExistence type="inferred from homology"/>
<dbReference type="AlphaFoldDB" id="A0A5S9F3S0"/>
<comment type="function">
    <text evidence="7">Catalyzes the transfer of the enolpyruvyl moiety of phosphoenolpyruvate (PEP) to the 5-hydroxyl of shikimate-3-phosphate (S3P) to produce enolpyruvyl shikimate-3-phosphate and inorganic phosphate.</text>
</comment>
<dbReference type="GO" id="GO:0003866">
    <property type="term" value="F:3-phosphoshikimate 1-carboxyvinyltransferase activity"/>
    <property type="evidence" value="ECO:0007669"/>
    <property type="project" value="UniProtKB-UniRule"/>
</dbReference>
<dbReference type="Gene3D" id="3.65.10.10">
    <property type="entry name" value="Enolpyruvate transferase domain"/>
    <property type="match status" value="2"/>
</dbReference>
<comment type="subunit">
    <text evidence="7">Monomer.</text>
</comment>
<evidence type="ECO:0000313" key="9">
    <source>
        <dbReference type="EMBL" id="BBM84782.1"/>
    </source>
</evidence>
<dbReference type="EMBL" id="AP019860">
    <property type="protein sequence ID" value="BBM84782.1"/>
    <property type="molecule type" value="Genomic_DNA"/>
</dbReference>
<sequence>MENAKFVHLPQHMRGEIHLHGSKSYTNRALILAALAEGTSILYNYSPSDDSALLIRALQCMGISTTHHKNALHIAGQLKPYHGEINVGMAGTTLRFLIPLCCIAGGEIILAGTPRLHQRPIGDLVNAMRDLGANIDYLETTGCAPIVIRGFTNPTAKEIVVDNTMSSQFISALLLCGCAFPHGLQLKVCGKKISQSYILMTLEYLKKFAVEVHESNQRGYTIKPQKSNATEVYIEGDATGATYFWGLAAISGGSIRVHNVSPTSEQGDIYFATLLEQMGCQVHHGENWIEVKSNGNLRGINCDMTLLPDSAQTLSVVAAFAKGKTHISGLSTLKHKETDRCKAVHDELKTIGIHSEFDDDSLTIYGGTPQGKKHIHTYDDHRMAMSFSMLGCLEEGVYIENPQVVAKSFPDFWEKLSSLQQN</sequence>
<feature type="binding site" evidence="7">
    <location>
        <position position="166"/>
    </location>
    <ligand>
        <name>3-phosphoshikimate</name>
        <dbReference type="ChEBI" id="CHEBI:145989"/>
    </ligand>
</feature>
<feature type="active site" description="Proton acceptor" evidence="7">
    <location>
        <position position="309"/>
    </location>
</feature>
<dbReference type="EC" id="2.5.1.19" evidence="7"/>
<feature type="binding site" evidence="7">
    <location>
        <position position="119"/>
    </location>
    <ligand>
        <name>phosphoenolpyruvate</name>
        <dbReference type="ChEBI" id="CHEBI:58702"/>
    </ligand>
</feature>
<feature type="binding site" evidence="7">
    <location>
        <position position="168"/>
    </location>
    <ligand>
        <name>phosphoenolpyruvate</name>
        <dbReference type="ChEBI" id="CHEBI:58702"/>
    </ligand>
</feature>
<feature type="binding site" evidence="7">
    <location>
        <position position="23"/>
    </location>
    <ligand>
        <name>phosphoenolpyruvate</name>
        <dbReference type="ChEBI" id="CHEBI:58702"/>
    </ligand>
</feature>
<dbReference type="GO" id="GO:0009423">
    <property type="term" value="P:chorismate biosynthetic process"/>
    <property type="evidence" value="ECO:0007669"/>
    <property type="project" value="UniProtKB-UniRule"/>
</dbReference>
<evidence type="ECO:0000256" key="4">
    <source>
        <dbReference type="ARBA" id="ARBA00022679"/>
    </source>
</evidence>
<dbReference type="GO" id="GO:0009073">
    <property type="term" value="P:aromatic amino acid family biosynthetic process"/>
    <property type="evidence" value="ECO:0007669"/>
    <property type="project" value="UniProtKB-KW"/>
</dbReference>
<evidence type="ECO:0000256" key="2">
    <source>
        <dbReference type="ARBA" id="ARBA00009948"/>
    </source>
</evidence>
<keyword evidence="3 7" id="KW-0028">Amino-acid biosynthesis</keyword>
<evidence type="ECO:0000256" key="3">
    <source>
        <dbReference type="ARBA" id="ARBA00022605"/>
    </source>
</evidence>
<dbReference type="GO" id="GO:0008652">
    <property type="term" value="P:amino acid biosynthetic process"/>
    <property type="evidence" value="ECO:0007669"/>
    <property type="project" value="UniProtKB-KW"/>
</dbReference>
<feature type="binding site" evidence="7">
    <location>
        <position position="194"/>
    </location>
    <ligand>
        <name>3-phosphoshikimate</name>
        <dbReference type="ChEBI" id="CHEBI:145989"/>
    </ligand>
</feature>
<feature type="binding site" evidence="7">
    <location>
        <position position="167"/>
    </location>
    <ligand>
        <name>3-phosphoshikimate</name>
        <dbReference type="ChEBI" id="CHEBI:145989"/>
    </ligand>
</feature>
<feature type="binding site" evidence="7">
    <location>
        <position position="340"/>
    </location>
    <ligand>
        <name>phosphoenolpyruvate</name>
        <dbReference type="ChEBI" id="CHEBI:58702"/>
    </ligand>
</feature>
<dbReference type="CDD" id="cd01556">
    <property type="entry name" value="EPSP_synthase"/>
    <property type="match status" value="1"/>
</dbReference>
<dbReference type="GO" id="GO:0005737">
    <property type="term" value="C:cytoplasm"/>
    <property type="evidence" value="ECO:0007669"/>
    <property type="project" value="UniProtKB-SubCell"/>
</dbReference>
<dbReference type="PANTHER" id="PTHR21090:SF5">
    <property type="entry name" value="PENTAFUNCTIONAL AROM POLYPEPTIDE"/>
    <property type="match status" value="1"/>
</dbReference>
<feature type="binding site" evidence="7">
    <location>
        <position position="309"/>
    </location>
    <ligand>
        <name>3-phosphoshikimate</name>
        <dbReference type="ChEBI" id="CHEBI:145989"/>
    </ligand>
</feature>
<dbReference type="NCBIfam" id="TIGR01356">
    <property type="entry name" value="aroA"/>
    <property type="match status" value="1"/>
</dbReference>
<evidence type="ECO:0000256" key="1">
    <source>
        <dbReference type="ARBA" id="ARBA00004811"/>
    </source>
</evidence>
<keyword evidence="5 7" id="KW-0057">Aromatic amino acid biosynthesis</keyword>
<feature type="binding site" evidence="7">
    <location>
        <position position="336"/>
    </location>
    <ligand>
        <name>3-phosphoshikimate</name>
        <dbReference type="ChEBI" id="CHEBI:145989"/>
    </ligand>
</feature>
<feature type="binding site" evidence="7">
    <location>
        <position position="23"/>
    </location>
    <ligand>
        <name>3-phosphoshikimate</name>
        <dbReference type="ChEBI" id="CHEBI:145989"/>
    </ligand>
</feature>
<keyword evidence="4 7" id="KW-0808">Transferase</keyword>
<feature type="binding site" evidence="7">
    <location>
        <position position="407"/>
    </location>
    <ligand>
        <name>phosphoenolpyruvate</name>
        <dbReference type="ChEBI" id="CHEBI:58702"/>
    </ligand>
</feature>
<dbReference type="Pfam" id="PF00275">
    <property type="entry name" value="EPSP_synthase"/>
    <property type="match status" value="1"/>
</dbReference>
<feature type="binding site" evidence="7">
    <location>
        <position position="28"/>
    </location>
    <ligand>
        <name>3-phosphoshikimate</name>
        <dbReference type="ChEBI" id="CHEBI:145989"/>
    </ligand>
</feature>
<keyword evidence="7" id="KW-0963">Cytoplasm</keyword>
<comment type="subcellular location">
    <subcellularLocation>
        <location evidence="7">Cytoplasm</location>
    </subcellularLocation>
</comment>
<evidence type="ECO:0000313" key="10">
    <source>
        <dbReference type="Proteomes" id="UP000326354"/>
    </source>
</evidence>
<dbReference type="PIRSF" id="PIRSF000505">
    <property type="entry name" value="EPSPS"/>
    <property type="match status" value="1"/>
</dbReference>
<evidence type="ECO:0000256" key="7">
    <source>
        <dbReference type="HAMAP-Rule" id="MF_00210"/>
    </source>
</evidence>
<name>A0A5S9F3S0_UABAM</name>
<feature type="binding site" evidence="7">
    <location>
        <position position="168"/>
    </location>
    <ligand>
        <name>3-phosphoshikimate</name>
        <dbReference type="ChEBI" id="CHEBI:145989"/>
    </ligand>
</feature>
<evidence type="ECO:0000259" key="8">
    <source>
        <dbReference type="Pfam" id="PF00275"/>
    </source>
</evidence>
<feature type="binding site" evidence="7">
    <location>
        <position position="382"/>
    </location>
    <ligand>
        <name>phosphoenolpyruvate</name>
        <dbReference type="ChEBI" id="CHEBI:58702"/>
    </ligand>
</feature>
<dbReference type="SUPFAM" id="SSF55205">
    <property type="entry name" value="EPT/RTPC-like"/>
    <property type="match status" value="1"/>
</dbReference>
<dbReference type="InterPro" id="IPR013792">
    <property type="entry name" value="RNA3'P_cycl/enolpyr_Trfase_a/b"/>
</dbReference>
<comment type="similarity">
    <text evidence="2 7">Belongs to the EPSP synthase family.</text>
</comment>
<feature type="binding site" evidence="7">
    <location>
        <position position="91"/>
    </location>
    <ligand>
        <name>phosphoenolpyruvate</name>
        <dbReference type="ChEBI" id="CHEBI:58702"/>
    </ligand>
</feature>
<dbReference type="InterPro" id="IPR001986">
    <property type="entry name" value="Enolpyruvate_Tfrase_dom"/>
</dbReference>
<dbReference type="UniPathway" id="UPA00053">
    <property type="reaction ID" value="UER00089"/>
</dbReference>
<gene>
    <name evidence="7" type="primary">aroA</name>
    <name evidence="9" type="ORF">UABAM_03143</name>
</gene>
<feature type="binding site" evidence="7">
    <location>
        <position position="24"/>
    </location>
    <ligand>
        <name>3-phosphoshikimate</name>
        <dbReference type="ChEBI" id="CHEBI:145989"/>
    </ligand>
</feature>
<dbReference type="KEGG" id="uam:UABAM_03143"/>
<dbReference type="InterPro" id="IPR036968">
    <property type="entry name" value="Enolpyruvate_Tfrase_sf"/>
</dbReference>
<evidence type="ECO:0000256" key="6">
    <source>
        <dbReference type="ARBA" id="ARBA00044633"/>
    </source>
</evidence>